<dbReference type="InterPro" id="IPR001451">
    <property type="entry name" value="Hexapep"/>
</dbReference>
<dbReference type="CDD" id="cd03360">
    <property type="entry name" value="LbH_AT_putative"/>
    <property type="match status" value="1"/>
</dbReference>
<dbReference type="PROSITE" id="PS00101">
    <property type="entry name" value="HEXAPEP_TRANSFERASES"/>
    <property type="match status" value="1"/>
</dbReference>
<dbReference type="PANTHER" id="PTHR43300:SF7">
    <property type="entry name" value="UDP-N-ACETYLBACILLOSAMINE N-ACETYLTRANSFERASE"/>
    <property type="match status" value="1"/>
</dbReference>
<name>A0ABW9ZPM5_9BACT</name>
<evidence type="ECO:0000313" key="7">
    <source>
        <dbReference type="Proteomes" id="UP000753802"/>
    </source>
</evidence>
<dbReference type="Gene3D" id="3.40.50.20">
    <property type="match status" value="1"/>
</dbReference>
<protein>
    <submittedName>
        <fullName evidence="6">Acetyltransferase</fullName>
    </submittedName>
</protein>
<dbReference type="SUPFAM" id="SSF51161">
    <property type="entry name" value="Trimeric LpxA-like enzymes"/>
    <property type="match status" value="1"/>
</dbReference>
<dbReference type="InterPro" id="IPR011004">
    <property type="entry name" value="Trimer_LpxA-like_sf"/>
</dbReference>
<dbReference type="NCBIfam" id="TIGR03570">
    <property type="entry name" value="NeuD_NnaD"/>
    <property type="match status" value="1"/>
</dbReference>
<keyword evidence="3" id="KW-0677">Repeat</keyword>
<dbReference type="Proteomes" id="UP000753802">
    <property type="component" value="Unassembled WGS sequence"/>
</dbReference>
<reference evidence="6 7" key="1">
    <citation type="submission" date="2020-01" db="EMBL/GenBank/DDBJ databases">
        <title>Genome analysis.</title>
        <authorList>
            <person name="Wu S."/>
            <person name="Wang G."/>
        </authorList>
    </citation>
    <scope>NUCLEOTIDE SEQUENCE [LARGE SCALE GENOMIC DNA]</scope>
    <source>
        <strain evidence="6 7">SYL130</strain>
    </source>
</reference>
<dbReference type="InterPro" id="IPR020019">
    <property type="entry name" value="AcTrfase_PglD-like"/>
</dbReference>
<keyword evidence="4" id="KW-0012">Acyltransferase</keyword>
<accession>A0ABW9ZPM5</accession>
<dbReference type="Pfam" id="PF17836">
    <property type="entry name" value="PglD_N"/>
    <property type="match status" value="1"/>
</dbReference>
<gene>
    <name evidence="6" type="ORF">GWC95_03905</name>
</gene>
<organism evidence="6 7">
    <name type="scientific">Sediminibacterium roseum</name>
    <dbReference type="NCBI Taxonomy" id="1978412"/>
    <lineage>
        <taxon>Bacteria</taxon>
        <taxon>Pseudomonadati</taxon>
        <taxon>Bacteroidota</taxon>
        <taxon>Chitinophagia</taxon>
        <taxon>Chitinophagales</taxon>
        <taxon>Chitinophagaceae</taxon>
        <taxon>Sediminibacterium</taxon>
    </lineage>
</organism>
<evidence type="ECO:0000259" key="5">
    <source>
        <dbReference type="Pfam" id="PF17836"/>
    </source>
</evidence>
<dbReference type="Gene3D" id="2.160.10.10">
    <property type="entry name" value="Hexapeptide repeat proteins"/>
    <property type="match status" value="1"/>
</dbReference>
<evidence type="ECO:0000256" key="1">
    <source>
        <dbReference type="ARBA" id="ARBA00007274"/>
    </source>
</evidence>
<dbReference type="InterPro" id="IPR041561">
    <property type="entry name" value="PglD_N"/>
</dbReference>
<dbReference type="EMBL" id="JAACJS010000002">
    <property type="protein sequence ID" value="NCI49052.1"/>
    <property type="molecule type" value="Genomic_DNA"/>
</dbReference>
<dbReference type="InterPro" id="IPR018357">
    <property type="entry name" value="Hexapep_transf_CS"/>
</dbReference>
<comment type="caution">
    <text evidence="6">The sequence shown here is derived from an EMBL/GenBank/DDBJ whole genome shotgun (WGS) entry which is preliminary data.</text>
</comment>
<evidence type="ECO:0000256" key="2">
    <source>
        <dbReference type="ARBA" id="ARBA00022679"/>
    </source>
</evidence>
<proteinExistence type="inferred from homology"/>
<evidence type="ECO:0000313" key="6">
    <source>
        <dbReference type="EMBL" id="NCI49052.1"/>
    </source>
</evidence>
<sequence length="196" mass="20322">MALIGAGGHAKVIIEIIEEMDGRIVFVNDDESSVTTVLGYSVSVEKPPVNVAALIAVGNNRTRKKIALEAKNPFETAVHPRANLSSRCKIGEGTVVMAGATINSETRIGKHCIINTNASVDHDCEIEDFVHIAPGSSVAGGVSIGEGTLVGIGSAIVPGIRIGKWATIGAGSVVIENVPDYAVVVGVPADIIKYNQ</sequence>
<comment type="similarity">
    <text evidence="1">Belongs to the transferase hexapeptide repeat family.</text>
</comment>
<evidence type="ECO:0000256" key="4">
    <source>
        <dbReference type="ARBA" id="ARBA00023315"/>
    </source>
</evidence>
<keyword evidence="7" id="KW-1185">Reference proteome</keyword>
<keyword evidence="2" id="KW-0808">Transferase</keyword>
<dbReference type="PANTHER" id="PTHR43300">
    <property type="entry name" value="ACETYLTRANSFERASE"/>
    <property type="match status" value="1"/>
</dbReference>
<dbReference type="Pfam" id="PF00132">
    <property type="entry name" value="Hexapep"/>
    <property type="match status" value="2"/>
</dbReference>
<evidence type="ECO:0000256" key="3">
    <source>
        <dbReference type="ARBA" id="ARBA00022737"/>
    </source>
</evidence>
<feature type="domain" description="PglD N-terminal" evidence="5">
    <location>
        <begin position="2"/>
        <end position="67"/>
    </location>
</feature>
<dbReference type="InterPro" id="IPR050179">
    <property type="entry name" value="Trans_hexapeptide_repeat"/>
</dbReference>